<sequence length="45" mass="5252">MGRDLVVRESQSREPRLEWVAVVAEGIVAGEESRNEKNSSRRRRR</sequence>
<name>A0AA88ECQ3_FICCA</name>
<reference evidence="1" key="1">
    <citation type="submission" date="2023-07" db="EMBL/GenBank/DDBJ databases">
        <title>draft genome sequence of fig (Ficus carica).</title>
        <authorList>
            <person name="Takahashi T."/>
            <person name="Nishimura K."/>
        </authorList>
    </citation>
    <scope>NUCLEOTIDE SEQUENCE</scope>
</reference>
<proteinExistence type="predicted"/>
<protein>
    <submittedName>
        <fullName evidence="1">Uncharacterized protein</fullName>
    </submittedName>
</protein>
<gene>
    <name evidence="1" type="ORF">TIFTF001_053524</name>
</gene>
<dbReference type="AlphaFoldDB" id="A0AA88ECQ3"/>
<evidence type="ECO:0000313" key="2">
    <source>
        <dbReference type="Proteomes" id="UP001187192"/>
    </source>
</evidence>
<evidence type="ECO:0000313" key="1">
    <source>
        <dbReference type="EMBL" id="GMN72282.1"/>
    </source>
</evidence>
<organism evidence="1 2">
    <name type="scientific">Ficus carica</name>
    <name type="common">Common fig</name>
    <dbReference type="NCBI Taxonomy" id="3494"/>
    <lineage>
        <taxon>Eukaryota</taxon>
        <taxon>Viridiplantae</taxon>
        <taxon>Streptophyta</taxon>
        <taxon>Embryophyta</taxon>
        <taxon>Tracheophyta</taxon>
        <taxon>Spermatophyta</taxon>
        <taxon>Magnoliopsida</taxon>
        <taxon>eudicotyledons</taxon>
        <taxon>Gunneridae</taxon>
        <taxon>Pentapetalae</taxon>
        <taxon>rosids</taxon>
        <taxon>fabids</taxon>
        <taxon>Rosales</taxon>
        <taxon>Moraceae</taxon>
        <taxon>Ficeae</taxon>
        <taxon>Ficus</taxon>
    </lineage>
</organism>
<accession>A0AA88ECQ3</accession>
<dbReference type="Proteomes" id="UP001187192">
    <property type="component" value="Unassembled WGS sequence"/>
</dbReference>
<comment type="caution">
    <text evidence="1">The sequence shown here is derived from an EMBL/GenBank/DDBJ whole genome shotgun (WGS) entry which is preliminary data.</text>
</comment>
<dbReference type="EMBL" id="BTGU01012884">
    <property type="protein sequence ID" value="GMN72282.1"/>
    <property type="molecule type" value="Genomic_DNA"/>
</dbReference>
<keyword evidence="2" id="KW-1185">Reference proteome</keyword>